<dbReference type="InterPro" id="IPR023494">
    <property type="entry name" value="Cyt_c_bgen_Ccs1/CcsB/ResB"/>
</dbReference>
<evidence type="ECO:0000256" key="6">
    <source>
        <dbReference type="SAM" id="Phobius"/>
    </source>
</evidence>
<reference evidence="8" key="1">
    <citation type="submission" date="2024-07" db="EMBL/GenBank/DDBJ databases">
        <title>Complete genome sequence of Verrucomicrobiaceae bacterium NT6N.</title>
        <authorList>
            <person name="Huang C."/>
            <person name="Takami H."/>
            <person name="Hamasaki K."/>
        </authorList>
    </citation>
    <scope>NUCLEOTIDE SEQUENCE</scope>
    <source>
        <strain evidence="8">NT6N</strain>
    </source>
</reference>
<evidence type="ECO:0000256" key="4">
    <source>
        <dbReference type="ARBA" id="ARBA00022989"/>
    </source>
</evidence>
<feature type="domain" description="ResB-like" evidence="7">
    <location>
        <begin position="282"/>
        <end position="347"/>
    </location>
</feature>
<dbReference type="EMBL" id="AP026866">
    <property type="protein sequence ID" value="BDS06330.1"/>
    <property type="molecule type" value="Genomic_DNA"/>
</dbReference>
<feature type="transmembrane region" description="Helical" evidence="6">
    <location>
        <begin position="12"/>
        <end position="34"/>
    </location>
</feature>
<dbReference type="GO" id="GO:0016020">
    <property type="term" value="C:membrane"/>
    <property type="evidence" value="ECO:0007669"/>
    <property type="project" value="UniProtKB-SubCell"/>
</dbReference>
<dbReference type="GO" id="GO:0017004">
    <property type="term" value="P:cytochrome complex assembly"/>
    <property type="evidence" value="ECO:0007669"/>
    <property type="project" value="UniProtKB-KW"/>
</dbReference>
<accession>A0AAT9FK63</accession>
<sequence length="410" mass="46195">MATKSSFPNRVFRFLSGYGLAVTCLLLLLVLTWLSTLEQPFKGLYEVQKRYYDAEAWYVVPDLPWIPQINGKPLFIPLPGAYLVSAVLFVNLFLGGIVRIRKGWKNIGVIISHFSMISLLFAGFVSHKYSKEGIMFVMKGDTSDYAQSYYDYTIEVCEIVDGKRTKPHVVKAEYLKTLESDQTRRVEFPNLPFDIDVTDWMRNSVVVQAPRDDANPLVVDGLALQNKDVEPTEEENAAGCYVNVLPKSGESPKSRLLLYGPVGDPVTATIDGKIYGFTLVREIWPMPFRVKLDESVGEYYPGTRKPSSFMSVITRLAGNDEKKFTIKMNEPMRYGGYTLYQARWSGETERPQSGFAIVKNPSDQWPKYSLYVAMLGLFIHFGMKLGGFIMQSAGRKKQSTPTAPSPNAEA</sequence>
<evidence type="ECO:0000256" key="5">
    <source>
        <dbReference type="ARBA" id="ARBA00023136"/>
    </source>
</evidence>
<evidence type="ECO:0000256" key="1">
    <source>
        <dbReference type="ARBA" id="ARBA00004141"/>
    </source>
</evidence>
<evidence type="ECO:0000313" key="8">
    <source>
        <dbReference type="EMBL" id="BDS06330.1"/>
    </source>
</evidence>
<dbReference type="InterPro" id="IPR007816">
    <property type="entry name" value="ResB-like_domain"/>
</dbReference>
<feature type="transmembrane region" description="Helical" evidence="6">
    <location>
        <begin position="106"/>
        <end position="125"/>
    </location>
</feature>
<dbReference type="AlphaFoldDB" id="A0AAT9FK63"/>
<proteinExistence type="predicted"/>
<organism evidence="8">
    <name type="scientific">Oceaniferula spumae</name>
    <dbReference type="NCBI Taxonomy" id="2979115"/>
    <lineage>
        <taxon>Bacteria</taxon>
        <taxon>Pseudomonadati</taxon>
        <taxon>Verrucomicrobiota</taxon>
        <taxon>Verrucomicrobiia</taxon>
        <taxon>Verrucomicrobiales</taxon>
        <taxon>Verrucomicrobiaceae</taxon>
        <taxon>Oceaniferula</taxon>
    </lineage>
</organism>
<comment type="subcellular location">
    <subcellularLocation>
        <location evidence="1">Membrane</location>
        <topology evidence="1">Multi-pass membrane protein</topology>
    </subcellularLocation>
</comment>
<evidence type="ECO:0000259" key="7">
    <source>
        <dbReference type="Pfam" id="PF05140"/>
    </source>
</evidence>
<name>A0AAT9FK63_9BACT</name>
<dbReference type="KEGG" id="osu:NT6N_13700"/>
<keyword evidence="3" id="KW-0201">Cytochrome c-type biogenesis</keyword>
<protein>
    <recommendedName>
        <fullName evidence="7">ResB-like domain-containing protein</fullName>
    </recommendedName>
</protein>
<keyword evidence="2 6" id="KW-0812">Transmembrane</keyword>
<keyword evidence="5 6" id="KW-0472">Membrane</keyword>
<dbReference type="PANTHER" id="PTHR31566">
    <property type="entry name" value="CYTOCHROME C BIOGENESIS PROTEIN CCS1, CHLOROPLASTIC"/>
    <property type="match status" value="1"/>
</dbReference>
<keyword evidence="4 6" id="KW-1133">Transmembrane helix</keyword>
<evidence type="ECO:0000256" key="3">
    <source>
        <dbReference type="ARBA" id="ARBA00022748"/>
    </source>
</evidence>
<dbReference type="Pfam" id="PF05140">
    <property type="entry name" value="ResB"/>
    <property type="match status" value="1"/>
</dbReference>
<evidence type="ECO:0000256" key="2">
    <source>
        <dbReference type="ARBA" id="ARBA00022692"/>
    </source>
</evidence>
<gene>
    <name evidence="8" type="ORF">NT6N_13700</name>
</gene>
<feature type="transmembrane region" description="Helical" evidence="6">
    <location>
        <begin position="74"/>
        <end position="94"/>
    </location>
</feature>
<feature type="transmembrane region" description="Helical" evidence="6">
    <location>
        <begin position="368"/>
        <end position="389"/>
    </location>
</feature>